<sequence length="93" mass="10291">MNGWVSRFASPNLPDYETADVRLLSVDAGTVRGFGMKSLKIWDGEWLGFALRCTQPTRPRRGQLVNAPPLFGGEVGECVSILNHSWESEARSP</sequence>
<name>A0ABU9ELL5_LIMFS</name>
<evidence type="ECO:0000313" key="1">
    <source>
        <dbReference type="EMBL" id="MEK9511570.1"/>
    </source>
</evidence>
<gene>
    <name evidence="1" type="ORF">AAEJ74_07665</name>
</gene>
<reference evidence="1 2" key="1">
    <citation type="journal article" date="2024" name="Front. Microbiol.">
        <title>Transcriptomic insights into the dominance of two phototrophs throughout the water column of a tropical hypersaline-alkaline crater lake (Dziani Dzaha, Mayotte).</title>
        <authorList>
            <person name="Duperron S."/>
            <person name="Halary S."/>
            <person name="Bouly J.-P."/>
            <person name="Roussel T."/>
            <person name="Hugoni M."/>
            <person name="Bruto M."/>
            <person name="Oger P."/>
            <person name="Duval C."/>
            <person name="Woo A."/>
            <person name="Jezequiel D."/>
            <person name="Ader M."/>
            <person name="Leboulanger C."/>
            <person name="Agogue H."/>
            <person name="Grossi V."/>
            <person name="Trousselier M."/>
            <person name="Bernard C."/>
        </authorList>
    </citation>
    <scope>NUCLEOTIDE SEQUENCE [LARGE SCALE GENOMIC DNA]</scope>
    <source>
        <strain evidence="1 2">PMC 851.14</strain>
    </source>
</reference>
<organism evidence="1 2">
    <name type="scientific">Limnospira fusiformis PMC 851.14</name>
    <dbReference type="NCBI Taxonomy" id="2219512"/>
    <lineage>
        <taxon>Bacteria</taxon>
        <taxon>Bacillati</taxon>
        <taxon>Cyanobacteriota</taxon>
        <taxon>Cyanophyceae</taxon>
        <taxon>Oscillatoriophycideae</taxon>
        <taxon>Oscillatoriales</taxon>
        <taxon>Sirenicapillariaceae</taxon>
        <taxon>Limnospira</taxon>
    </lineage>
</organism>
<protein>
    <submittedName>
        <fullName evidence="1">Uncharacterized protein</fullName>
    </submittedName>
</protein>
<comment type="caution">
    <text evidence="1">The sequence shown here is derived from an EMBL/GenBank/DDBJ whole genome shotgun (WGS) entry which is preliminary data.</text>
</comment>
<dbReference type="RefSeq" id="WP_315646917.1">
    <property type="nucleotide sequence ID" value="NZ_JBBWYZ010000006.1"/>
</dbReference>
<keyword evidence="2" id="KW-1185">Reference proteome</keyword>
<accession>A0ABU9ELL5</accession>
<dbReference type="Proteomes" id="UP001387447">
    <property type="component" value="Unassembled WGS sequence"/>
</dbReference>
<dbReference type="EMBL" id="JBBWYZ010000006">
    <property type="protein sequence ID" value="MEK9511570.1"/>
    <property type="molecule type" value="Genomic_DNA"/>
</dbReference>
<evidence type="ECO:0000313" key="2">
    <source>
        <dbReference type="Proteomes" id="UP001387447"/>
    </source>
</evidence>
<proteinExistence type="predicted"/>